<feature type="repeat" description="Hemopexin" evidence="11">
    <location>
        <begin position="216"/>
        <end position="262"/>
    </location>
</feature>
<evidence type="ECO:0000256" key="6">
    <source>
        <dbReference type="ARBA" id="ARBA00022837"/>
    </source>
</evidence>
<evidence type="ECO:0000256" key="5">
    <source>
        <dbReference type="ARBA" id="ARBA00022833"/>
    </source>
</evidence>
<dbReference type="GeneTree" id="ENSGT00940000159596"/>
<dbReference type="GO" id="GO:0004222">
    <property type="term" value="F:metalloendopeptidase activity"/>
    <property type="evidence" value="ECO:0007669"/>
    <property type="project" value="InterPro"/>
</dbReference>
<dbReference type="Pfam" id="PF00045">
    <property type="entry name" value="Hemopexin"/>
    <property type="match status" value="1"/>
</dbReference>
<feature type="binding site" evidence="10">
    <location>
        <position position="222"/>
    </location>
    <ligand>
        <name>Ca(2+)</name>
        <dbReference type="ChEBI" id="CHEBI:29108"/>
        <label>5</label>
    </ligand>
</feature>
<feature type="binding site" evidence="10">
    <location>
        <position position="71"/>
    </location>
    <ligand>
        <name>Ca(2+)</name>
        <dbReference type="ChEBI" id="CHEBI:29108"/>
        <label>3</label>
    </ligand>
</feature>
<dbReference type="Proteomes" id="UP000472277">
    <property type="component" value="Chromosome 19"/>
</dbReference>
<feature type="binding site" evidence="10">
    <location>
        <position position="267"/>
    </location>
    <ligand>
        <name>Ca(2+)</name>
        <dbReference type="ChEBI" id="CHEBI:29108"/>
        <label>5</label>
    </ligand>
</feature>
<feature type="binding site" evidence="10">
    <location>
        <position position="31"/>
    </location>
    <ligand>
        <name>Ca(2+)</name>
        <dbReference type="ChEBI" id="CHEBI:29108"/>
        <label>2</label>
    </ligand>
</feature>
<evidence type="ECO:0000313" key="14">
    <source>
        <dbReference type="Proteomes" id="UP000472277"/>
    </source>
</evidence>
<proteinExistence type="inferred from homology"/>
<keyword evidence="4" id="KW-0378">Hydrolase</keyword>
<dbReference type="PANTHER" id="PTHR10201:SF298">
    <property type="entry name" value="MATRIX METALLOPROTEINASE-28"/>
    <property type="match status" value="1"/>
</dbReference>
<dbReference type="InterPro" id="IPR006026">
    <property type="entry name" value="Peptidase_Metallo"/>
</dbReference>
<dbReference type="GO" id="GO:0005615">
    <property type="term" value="C:extracellular space"/>
    <property type="evidence" value="ECO:0007669"/>
    <property type="project" value="TreeGrafter"/>
</dbReference>
<feature type="binding site" evidence="10">
    <location>
        <position position="68"/>
    </location>
    <ligand>
        <name>Zn(2+)</name>
        <dbReference type="ChEBI" id="CHEBI:29105"/>
        <label>1</label>
    </ligand>
</feature>
<dbReference type="PANTHER" id="PTHR10201">
    <property type="entry name" value="MATRIX METALLOPROTEINASE"/>
    <property type="match status" value="1"/>
</dbReference>
<keyword evidence="6 10" id="KW-0106">Calcium</keyword>
<feature type="binding site" evidence="9">
    <location>
        <position position="89"/>
    </location>
    <ligand>
        <name>Zn(2+)</name>
        <dbReference type="ChEBI" id="CHEBI:29105"/>
        <label>2</label>
        <note>catalytic</note>
    </ligand>
</feature>
<evidence type="ECO:0000256" key="3">
    <source>
        <dbReference type="ARBA" id="ARBA00022723"/>
    </source>
</evidence>
<feature type="domain" description="Peptidase metallopeptidase" evidence="12">
    <location>
        <begin position="2"/>
        <end position="134"/>
    </location>
</feature>
<dbReference type="GO" id="GO:0008270">
    <property type="term" value="F:zinc ion binding"/>
    <property type="evidence" value="ECO:0007669"/>
    <property type="project" value="InterPro"/>
</dbReference>
<dbReference type="SMART" id="SM00235">
    <property type="entry name" value="ZnMc"/>
    <property type="match status" value="1"/>
</dbReference>
<feature type="active site" evidence="8">
    <location>
        <position position="90"/>
    </location>
</feature>
<organism evidence="13 14">
    <name type="scientific">Salmo trutta</name>
    <name type="common">Brown trout</name>
    <dbReference type="NCBI Taxonomy" id="8032"/>
    <lineage>
        <taxon>Eukaryota</taxon>
        <taxon>Metazoa</taxon>
        <taxon>Chordata</taxon>
        <taxon>Craniata</taxon>
        <taxon>Vertebrata</taxon>
        <taxon>Euteleostomi</taxon>
        <taxon>Actinopterygii</taxon>
        <taxon>Neopterygii</taxon>
        <taxon>Teleostei</taxon>
        <taxon>Protacanthopterygii</taxon>
        <taxon>Salmoniformes</taxon>
        <taxon>Salmonidae</taxon>
        <taxon>Salmoninae</taxon>
        <taxon>Salmo</taxon>
    </lineage>
</organism>
<dbReference type="PROSITE" id="PS51642">
    <property type="entry name" value="HEMOPEXIN_2"/>
    <property type="match status" value="1"/>
</dbReference>
<dbReference type="Gene3D" id="3.40.390.10">
    <property type="entry name" value="Collagenase (Catalytic Domain)"/>
    <property type="match status" value="1"/>
</dbReference>
<dbReference type="InterPro" id="IPR018487">
    <property type="entry name" value="Hemopexin-like_repeat"/>
</dbReference>
<accession>A0A673WU13</accession>
<keyword evidence="5 9" id="KW-0862">Zinc</keyword>
<dbReference type="InterPro" id="IPR021190">
    <property type="entry name" value="Pept_M10A"/>
</dbReference>
<evidence type="ECO:0000259" key="12">
    <source>
        <dbReference type="SMART" id="SM00235"/>
    </source>
</evidence>
<comment type="cofactor">
    <cofactor evidence="10">
        <name>Zn(2+)</name>
        <dbReference type="ChEBI" id="CHEBI:29105"/>
    </cofactor>
    <text evidence="10">Binds 2 Zn(2+) ions per subunit.</text>
</comment>
<dbReference type="SUPFAM" id="SSF50923">
    <property type="entry name" value="Hemopexin-like domain"/>
    <property type="match status" value="1"/>
</dbReference>
<dbReference type="InterPro" id="IPR036375">
    <property type="entry name" value="Hemopexin-like_dom_sf"/>
</dbReference>
<dbReference type="AlphaFoldDB" id="A0A673WU13"/>
<evidence type="ECO:0000256" key="4">
    <source>
        <dbReference type="ARBA" id="ARBA00022801"/>
    </source>
</evidence>
<dbReference type="InParanoid" id="A0A673WU13"/>
<evidence type="ECO:0000256" key="7">
    <source>
        <dbReference type="ARBA" id="ARBA00023049"/>
    </source>
</evidence>
<evidence type="ECO:0000256" key="8">
    <source>
        <dbReference type="PIRSR" id="PIRSR001191-1"/>
    </source>
</evidence>
<dbReference type="PIRSF" id="PIRSF001191">
    <property type="entry name" value="Peptidase_M10A_matrix"/>
    <property type="match status" value="1"/>
</dbReference>
<sequence length="358" mass="39757">TVLPAHHLTYRMAFQLWSDVSFKEVTQGSPDIWLAFYEGKHNDGMGDTFDGPGGALVHAFFPGRGEAHLAERWTLNGYKGHNLFMVIAHEVGHTLGLEYSPVRHAVMSPYYKKLGKATVLSWDDITTVQQFYVKPESGQVDQLPGQVLSSALQDWELSQGCTGEPDSTPLPYCRSFFDAITMGKTELYSVGGCSGLSPACQASSPLPLQNRWPGLPLTIEAAAYSKMDNKLYFFKGRRVWRYSSSDVDPGFPLRSSELGLPGHPDQAFYYPHLGHLVVFKGQCYFVLNFRTLRPDSYYPSSLEDWRGVPQGANGALNHPDGQKVQVTGCVTQSWSGQAVLELTTEAMIYCNHKMAITN</sequence>
<keyword evidence="2" id="KW-0645">Protease</keyword>
<keyword evidence="7" id="KW-0482">Metalloprotease</keyword>
<feature type="binding site" evidence="10">
    <location>
        <position position="178"/>
    </location>
    <ligand>
        <name>Ca(2+)</name>
        <dbReference type="ChEBI" id="CHEBI:29108"/>
        <label>4</label>
    </ligand>
</feature>
<reference evidence="13" key="1">
    <citation type="submission" date="2025-08" db="UniProtKB">
        <authorList>
            <consortium name="Ensembl"/>
        </authorList>
    </citation>
    <scope>IDENTIFICATION</scope>
</reference>
<dbReference type="GO" id="GO:0006508">
    <property type="term" value="P:proteolysis"/>
    <property type="evidence" value="ECO:0007669"/>
    <property type="project" value="UniProtKB-KW"/>
</dbReference>
<evidence type="ECO:0000256" key="11">
    <source>
        <dbReference type="PROSITE-ProRule" id="PRU01011"/>
    </source>
</evidence>
<name>A0A673WU13_SALTR</name>
<protein>
    <recommendedName>
        <fullName evidence="12">Peptidase metallopeptidase domain-containing protein</fullName>
    </recommendedName>
</protein>
<feature type="binding site" evidence="10">
    <location>
        <position position="51"/>
    </location>
    <ligand>
        <name>Ca(2+)</name>
        <dbReference type="ChEBI" id="CHEBI:29108"/>
        <label>3</label>
    </ligand>
</feature>
<feature type="binding site" evidence="10">
    <location>
        <position position="180"/>
    </location>
    <ligand>
        <name>Ca(2+)</name>
        <dbReference type="ChEBI" id="CHEBI:29108"/>
        <label>5</label>
    </ligand>
</feature>
<evidence type="ECO:0000256" key="1">
    <source>
        <dbReference type="ARBA" id="ARBA00010370"/>
    </source>
</evidence>
<dbReference type="OMA" id="DIWLAFY"/>
<dbReference type="Gene3D" id="2.110.10.10">
    <property type="entry name" value="Hemopexin-like domain"/>
    <property type="match status" value="1"/>
</dbReference>
<keyword evidence="14" id="KW-1185">Reference proteome</keyword>
<feature type="binding site" evidence="10">
    <location>
        <position position="50"/>
    </location>
    <ligand>
        <name>Ca(2+)</name>
        <dbReference type="ChEBI" id="CHEBI:29108"/>
        <label>3</label>
    </ligand>
</feature>
<comment type="cofactor">
    <cofactor evidence="10">
        <name>Ca(2+)</name>
        <dbReference type="ChEBI" id="CHEBI:29108"/>
    </cofactor>
    <text evidence="10">Can bind about 5 Ca(2+) ions per subunit.</text>
</comment>
<evidence type="ECO:0000256" key="2">
    <source>
        <dbReference type="ARBA" id="ARBA00022670"/>
    </source>
</evidence>
<dbReference type="GO" id="GO:0030198">
    <property type="term" value="P:extracellular matrix organization"/>
    <property type="evidence" value="ECO:0007669"/>
    <property type="project" value="TreeGrafter"/>
</dbReference>
<dbReference type="InterPro" id="IPR001818">
    <property type="entry name" value="Pept_M10_metallopeptidase"/>
</dbReference>
<dbReference type="PRINTS" id="PR00138">
    <property type="entry name" value="MATRIXIN"/>
</dbReference>
<evidence type="ECO:0000313" key="13">
    <source>
        <dbReference type="Ensembl" id="ENSSTUP00000012122.1"/>
    </source>
</evidence>
<feature type="binding site" evidence="10">
    <location>
        <position position="43"/>
    </location>
    <ligand>
        <name>Zn(2+)</name>
        <dbReference type="ChEBI" id="CHEBI:29105"/>
        <label>1</label>
    </ligand>
</feature>
<comment type="similarity">
    <text evidence="1">Belongs to the peptidase M10A family.</text>
</comment>
<evidence type="ECO:0000256" key="10">
    <source>
        <dbReference type="PIRSR" id="PIRSR621190-2"/>
    </source>
</evidence>
<feature type="binding site" evidence="10">
    <location>
        <position position="41"/>
    </location>
    <ligand>
        <name>Zn(2+)</name>
        <dbReference type="ChEBI" id="CHEBI:29105"/>
        <label>1</label>
    </ligand>
</feature>
<keyword evidence="3 9" id="KW-0479">Metal-binding</keyword>
<reference evidence="13" key="2">
    <citation type="submission" date="2025-09" db="UniProtKB">
        <authorList>
            <consortium name="Ensembl"/>
        </authorList>
    </citation>
    <scope>IDENTIFICATION</scope>
</reference>
<feature type="binding site" evidence="10">
    <location>
        <position position="71"/>
    </location>
    <ligand>
        <name>Ca(2+)</name>
        <dbReference type="ChEBI" id="CHEBI:29108"/>
        <label>1</label>
    </ligand>
</feature>
<dbReference type="SUPFAM" id="SSF55486">
    <property type="entry name" value="Metalloproteases ('zincins'), catalytic domain"/>
    <property type="match status" value="1"/>
</dbReference>
<feature type="binding site" evidence="10">
    <location>
        <position position="107"/>
    </location>
    <ligand>
        <name>Zn(2+)</name>
        <dbReference type="ChEBI" id="CHEBI:29105"/>
        <label>2</label>
        <note>catalytic</note>
    </ligand>
</feature>
<evidence type="ECO:0000256" key="9">
    <source>
        <dbReference type="PIRSR" id="PIRSR001191-2"/>
    </source>
</evidence>
<dbReference type="GO" id="GO:0030574">
    <property type="term" value="P:collagen catabolic process"/>
    <property type="evidence" value="ECO:0007669"/>
    <property type="project" value="TreeGrafter"/>
</dbReference>
<dbReference type="InterPro" id="IPR024079">
    <property type="entry name" value="MetalloPept_cat_dom_sf"/>
</dbReference>
<dbReference type="SMART" id="SM00120">
    <property type="entry name" value="HX"/>
    <property type="match status" value="2"/>
</dbReference>
<feature type="binding site" evidence="9">
    <location>
        <position position="93"/>
    </location>
    <ligand>
        <name>Zn(2+)</name>
        <dbReference type="ChEBI" id="CHEBI:29105"/>
        <label>2</label>
        <note>catalytic</note>
    </ligand>
</feature>
<dbReference type="Pfam" id="PF00413">
    <property type="entry name" value="Peptidase_M10"/>
    <property type="match status" value="1"/>
</dbReference>
<feature type="binding site" evidence="10">
    <location>
        <position position="58"/>
    </location>
    <ligand>
        <name>Zn(2+)</name>
        <dbReference type="ChEBI" id="CHEBI:29105"/>
        <label>1</label>
    </ligand>
</feature>
<dbReference type="Ensembl" id="ENSSTUT00000012847.1">
    <property type="protein sequence ID" value="ENSSTUP00000012122.1"/>
    <property type="gene ID" value="ENSSTUG00000005742.1"/>
</dbReference>
<dbReference type="GO" id="GO:0031012">
    <property type="term" value="C:extracellular matrix"/>
    <property type="evidence" value="ECO:0007669"/>
    <property type="project" value="InterPro"/>
</dbReference>